<proteinExistence type="predicted"/>
<name>A0ABQ9YLB2_9EUKA</name>
<protein>
    <submittedName>
        <fullName evidence="1">Uncharacterized protein</fullName>
    </submittedName>
</protein>
<gene>
    <name evidence="1" type="ORF">BLNAU_459</name>
</gene>
<organism evidence="1 2">
    <name type="scientific">Blattamonas nauphoetae</name>
    <dbReference type="NCBI Taxonomy" id="2049346"/>
    <lineage>
        <taxon>Eukaryota</taxon>
        <taxon>Metamonada</taxon>
        <taxon>Preaxostyla</taxon>
        <taxon>Oxymonadida</taxon>
        <taxon>Blattamonas</taxon>
    </lineage>
</organism>
<evidence type="ECO:0000313" key="1">
    <source>
        <dbReference type="EMBL" id="KAK2964543.1"/>
    </source>
</evidence>
<dbReference type="PANTHER" id="PTHR46817:SF1">
    <property type="entry name" value="SAC DOMAIN-CONTAINING PROTEIN"/>
    <property type="match status" value="1"/>
</dbReference>
<dbReference type="EMBL" id="JARBJD010000002">
    <property type="protein sequence ID" value="KAK2964543.1"/>
    <property type="molecule type" value="Genomic_DNA"/>
</dbReference>
<reference evidence="1 2" key="1">
    <citation type="journal article" date="2022" name="bioRxiv">
        <title>Genomics of Preaxostyla Flagellates Illuminates Evolutionary Transitions and the Path Towards Mitochondrial Loss.</title>
        <authorList>
            <person name="Novak L.V.F."/>
            <person name="Treitli S.C."/>
            <person name="Pyrih J."/>
            <person name="Halakuc P."/>
            <person name="Pipaliya S.V."/>
            <person name="Vacek V."/>
            <person name="Brzon O."/>
            <person name="Soukal P."/>
            <person name="Eme L."/>
            <person name="Dacks J.B."/>
            <person name="Karnkowska A."/>
            <person name="Elias M."/>
            <person name="Hampl V."/>
        </authorList>
    </citation>
    <scope>NUCLEOTIDE SEQUENCE [LARGE SCALE GENOMIC DNA]</scope>
    <source>
        <strain evidence="1">NAU3</strain>
        <tissue evidence="1">Gut</tissue>
    </source>
</reference>
<dbReference type="Proteomes" id="UP001281761">
    <property type="component" value="Unassembled WGS sequence"/>
</dbReference>
<sequence>MSSIDYTAHYLYQIKTTQFYLVSSLRTRKDATIIYIDSATGDLVHRGIPQVDVFPSVSDAIEYLKQLDPLAKEITSAAAIIGYIVTPKQARLFLATQVLFF</sequence>
<evidence type="ECO:0000313" key="2">
    <source>
        <dbReference type="Proteomes" id="UP001281761"/>
    </source>
</evidence>
<keyword evidence="2" id="KW-1185">Reference proteome</keyword>
<comment type="caution">
    <text evidence="1">The sequence shown here is derived from an EMBL/GenBank/DDBJ whole genome shotgun (WGS) entry which is preliminary data.</text>
</comment>
<accession>A0ABQ9YLB2</accession>
<dbReference type="PANTHER" id="PTHR46817">
    <property type="entry name" value="PHOSPHOINOSITIDE PHOSPHATASE SAC9-RELATED"/>
    <property type="match status" value="1"/>
</dbReference>